<proteinExistence type="predicted"/>
<evidence type="ECO:0000313" key="1">
    <source>
        <dbReference type="EMBL" id="KGG79999.1"/>
    </source>
</evidence>
<sequence length="106" mass="12475">MNFFIVSLKNENHVDTEYIKYQKALEKLTKLENTQKLPKELARDFTRFKERNTQKIQKHNFIKIIKKSSSFTKTASFLPIITQTTYTKIVSYSKSAEQIARKAVNN</sequence>
<dbReference type="EMBL" id="AZTB01000045">
    <property type="protein sequence ID" value="KGG79999.1"/>
    <property type="molecule type" value="Genomic_DNA"/>
</dbReference>
<comment type="caution">
    <text evidence="1">The sequence shown here is derived from an EMBL/GenBank/DDBJ whole genome shotgun (WGS) entry which is preliminary data.</text>
</comment>
<dbReference type="AlphaFoldDB" id="A0A096CTY5"/>
<organism evidence="1 2">
    <name type="scientific">Caloranaerobacter azorensis H53214</name>
    <dbReference type="NCBI Taxonomy" id="1156417"/>
    <lineage>
        <taxon>Bacteria</taxon>
        <taxon>Bacillati</taxon>
        <taxon>Bacillota</taxon>
        <taxon>Tissierellia</taxon>
        <taxon>Tissierellales</taxon>
        <taxon>Thermohalobacteraceae</taxon>
        <taxon>Caloranaerobacter</taxon>
    </lineage>
</organism>
<gene>
    <name evidence="1" type="ORF">Y919_08740</name>
</gene>
<evidence type="ECO:0000313" key="2">
    <source>
        <dbReference type="Proteomes" id="UP000029622"/>
    </source>
</evidence>
<protein>
    <submittedName>
        <fullName evidence="1">Uncharacterized protein</fullName>
    </submittedName>
</protein>
<name>A0A096CTY5_9FIRM</name>
<dbReference type="Proteomes" id="UP000029622">
    <property type="component" value="Unassembled WGS sequence"/>
</dbReference>
<accession>A0A096CTY5</accession>
<reference evidence="1 2" key="1">
    <citation type="submission" date="2013-12" db="EMBL/GenBank/DDBJ databases">
        <title>Draft genome sequence of Caloranaerobacter sp. H53214.</title>
        <authorList>
            <person name="Jiang L.J."/>
            <person name="Shao Z.Z."/>
            <person name="Long M.N."/>
        </authorList>
    </citation>
    <scope>NUCLEOTIDE SEQUENCE [LARGE SCALE GENOMIC DNA]</scope>
    <source>
        <strain evidence="1 2">H53214</strain>
    </source>
</reference>